<proteinExistence type="predicted"/>
<accession>A0ABM7D9I9</accession>
<dbReference type="RefSeq" id="WP_126166544.1">
    <property type="nucleotide sequence ID" value="NZ_CP020373.1"/>
</dbReference>
<evidence type="ECO:0000313" key="1">
    <source>
        <dbReference type="EMBL" id="AZQ10152.1"/>
    </source>
</evidence>
<organism evidence="1 2">
    <name type="scientific">Shewanella khirikhana</name>
    <dbReference type="NCBI Taxonomy" id="1965282"/>
    <lineage>
        <taxon>Bacteria</taxon>
        <taxon>Pseudomonadati</taxon>
        <taxon>Pseudomonadota</taxon>
        <taxon>Gammaproteobacteria</taxon>
        <taxon>Alteromonadales</taxon>
        <taxon>Shewanellaceae</taxon>
        <taxon>Shewanella</taxon>
    </lineage>
</organism>
<keyword evidence="2" id="KW-1185">Reference proteome</keyword>
<reference evidence="2" key="1">
    <citation type="submission" date="2017-03" db="EMBL/GenBank/DDBJ databases">
        <title>Full genome sequence of a non-lethal Shewanella isolate that potentiates virulence of Vibio parahaemolyticus causing acute hepatopancreatic necrosis disease (AHPND) in shrimp.</title>
        <authorList>
            <person name="Prachumwat A."/>
            <person name="Sritunyalucksana K."/>
        </authorList>
    </citation>
    <scope>NUCLEOTIDE SEQUENCE [LARGE SCALE GENOMIC DNA]</scope>
    <source>
        <strain evidence="2">TH2012</strain>
    </source>
</reference>
<dbReference type="InterPro" id="IPR009279">
    <property type="entry name" value="Portal_Mu"/>
</dbReference>
<sequence length="531" mass="58879">MSQILDARGNPIKADKAILSDDIARAYTTGVRNPRPVSVASTITPQRLAAVLRSVIDGNDPEAYMTLAEEMEERDLHYAAQLRTRKLAVAAIEPSVEAYSEEPQDLLMAERVRELMTDDMIPELFFDLLDGLGKGLSVVQILWNTRAMPWKPQDYKWVDPRYLRQDQQTLEQILLISDDAPQGAALEPYKFIIHTPRSKSGSVWRNGLARLVAVMYMLKSFTVRDWWAFAEVFGIPVRVGKYGANASADDIQTLVNAIGRIASDAGAVIPESMKIDLIETAKGNGGNTLFENMARWCDEQISKAVLGQTMTADDGSSQSQANVHNDVRIDIAKWDARQLAACINEYLVKPFIILNWGVQEHYPKVRINVPEPEDLKMLVDSITPLIDRGLRVSAAALRDKFSLVEPEEAEEILAPVNLIGMGNVPPVAMNSMGIQGMGNYGPSGQQLAFNRVRNTADTEIDNLTEEAMGDWVVMAEEFMNPILALAKGSDSYEAFLAELPKLQQQLGAEQFVEQMAQYMFQARGLGDATDA</sequence>
<dbReference type="Pfam" id="PF06074">
    <property type="entry name" value="Portal_Mu"/>
    <property type="match status" value="1"/>
</dbReference>
<name>A0ABM7D9I9_9GAMM</name>
<evidence type="ECO:0008006" key="3">
    <source>
        <dbReference type="Google" id="ProtNLM"/>
    </source>
</evidence>
<dbReference type="Proteomes" id="UP000278437">
    <property type="component" value="Chromosome"/>
</dbReference>
<gene>
    <name evidence="1" type="ORF">STH12_01016</name>
</gene>
<evidence type="ECO:0000313" key="2">
    <source>
        <dbReference type="Proteomes" id="UP000278437"/>
    </source>
</evidence>
<protein>
    <recommendedName>
        <fullName evidence="3">DUF935 domain-containing protein</fullName>
    </recommendedName>
</protein>
<dbReference type="EMBL" id="CP020373">
    <property type="protein sequence ID" value="AZQ10152.1"/>
    <property type="molecule type" value="Genomic_DNA"/>
</dbReference>